<evidence type="ECO:0000313" key="1">
    <source>
        <dbReference type="EMBL" id="MDH6503664.1"/>
    </source>
</evidence>
<dbReference type="AlphaFoldDB" id="A0AA43S4N8"/>
<protein>
    <submittedName>
        <fullName evidence="1">Uncharacterized protein</fullName>
    </submittedName>
</protein>
<reference evidence="1" key="1">
    <citation type="submission" date="2023-04" db="EMBL/GenBank/DDBJ databases">
        <title>Genome Encyclopedia of Bacteria and Archaea VI: Functional Genomics of Type Strains.</title>
        <authorList>
            <person name="Whitman W."/>
        </authorList>
    </citation>
    <scope>NUCLEOTIDE SEQUENCE</scope>
    <source>
        <strain evidence="1">Enz.4-51</strain>
    </source>
</reference>
<dbReference type="EMBL" id="JARXYA010000004">
    <property type="protein sequence ID" value="MDH6503664.1"/>
    <property type="molecule type" value="Genomic_DNA"/>
</dbReference>
<name>A0AA43S4N8_9BURK</name>
<organism evidence="1 2">
    <name type="scientific">Polynucleobacter sphagniphilus</name>
    <dbReference type="NCBI Taxonomy" id="1743169"/>
    <lineage>
        <taxon>Bacteria</taxon>
        <taxon>Pseudomonadati</taxon>
        <taxon>Pseudomonadota</taxon>
        <taxon>Betaproteobacteria</taxon>
        <taxon>Burkholderiales</taxon>
        <taxon>Burkholderiaceae</taxon>
        <taxon>Polynucleobacter</taxon>
    </lineage>
</organism>
<dbReference type="Proteomes" id="UP001161160">
    <property type="component" value="Unassembled WGS sequence"/>
</dbReference>
<evidence type="ECO:0000313" key="2">
    <source>
        <dbReference type="Proteomes" id="UP001161160"/>
    </source>
</evidence>
<dbReference type="GeneID" id="83595603"/>
<accession>A0AA43S4N8</accession>
<gene>
    <name evidence="1" type="ORF">M2127_000957</name>
</gene>
<comment type="caution">
    <text evidence="1">The sequence shown here is derived from an EMBL/GenBank/DDBJ whole genome shotgun (WGS) entry which is preliminary data.</text>
</comment>
<keyword evidence="2" id="KW-1185">Reference proteome</keyword>
<sequence length="55" mass="6282">MTRALFIQQKKKAPFLQWATASLVLLILAAVFASYYAPDMMYAMTSQLMTMCGWQ</sequence>
<dbReference type="RefSeq" id="WP_158025474.1">
    <property type="nucleotide sequence ID" value="NZ_JAQFIK010000002.1"/>
</dbReference>
<proteinExistence type="predicted"/>